<dbReference type="RefSeq" id="WP_160941592.1">
    <property type="nucleotide sequence ID" value="NZ_CP063310.1"/>
</dbReference>
<organism evidence="1 2">
    <name type="scientific">Eggerthella guodeyinii</name>
    <dbReference type="NCBI Taxonomy" id="2690837"/>
    <lineage>
        <taxon>Bacteria</taxon>
        <taxon>Bacillati</taxon>
        <taxon>Actinomycetota</taxon>
        <taxon>Coriobacteriia</taxon>
        <taxon>Eggerthellales</taxon>
        <taxon>Eggerthellaceae</taxon>
        <taxon>Eggerthella</taxon>
    </lineage>
</organism>
<evidence type="ECO:0000313" key="2">
    <source>
        <dbReference type="Proteomes" id="UP000478463"/>
    </source>
</evidence>
<dbReference type="Proteomes" id="UP000478463">
    <property type="component" value="Chromosome"/>
</dbReference>
<protein>
    <recommendedName>
        <fullName evidence="3">Nudix hydrolase domain-containing protein</fullName>
    </recommendedName>
</protein>
<proteinExistence type="predicted"/>
<sequence>MAILSKKNEEALCLLFLRASGSVLAKSIIWILLAIVLFSAFCYLCNEGWLDNITREIASVFLGVLAATLCASVTLLVMDTLRNRLEDACKLTRNYESIISKYEYSKEDFFVYYNSRAFSHFCGNLSFYASNDGISVFPEEIMYLNRSIDDARCKARLVAKNVSIRIIDRPDVWYALPQYAHAHFDDLFHAHSTSFTINAPMLRIDSCLVGPNQIIFTSSRTTYFDSLVTNRALDVELSKGLTLRIKENHANRLTPLRESVLSNHLGLHCIILTSDGFYVFVLRGKDVTIGKSMLGISMMAAYKLRGFESERIGFEHVFDGLEKELEGELGIEADELIDCTYATSQNHMVAFYRDWVEGGKPQLLFSYSSVLTAKQISAKFDSLRRKSRNPLVCDGFSLRFLRQDETEPKDLALFPDGFFGRFRRADEIECGCVARKWFDAMPSTTASMALYLLSDVCGEMAHSRN</sequence>
<gene>
    <name evidence="1" type="ORF">GS424_008290</name>
</gene>
<dbReference type="AlphaFoldDB" id="A0A6L7IQT1"/>
<dbReference type="KEGG" id="egd:GS424_008290"/>
<evidence type="ECO:0008006" key="3">
    <source>
        <dbReference type="Google" id="ProtNLM"/>
    </source>
</evidence>
<name>A0A6L7IQT1_9ACTN</name>
<evidence type="ECO:0000313" key="1">
    <source>
        <dbReference type="EMBL" id="QOS69821.1"/>
    </source>
</evidence>
<dbReference type="EMBL" id="CP063310">
    <property type="protein sequence ID" value="QOS69821.1"/>
    <property type="molecule type" value="Genomic_DNA"/>
</dbReference>
<reference evidence="1 2" key="1">
    <citation type="submission" date="2020-10" db="EMBL/GenBank/DDBJ databases">
        <title>Eggerthella sp. nov., isolated from human feces.</title>
        <authorList>
            <person name="Yajun G."/>
        </authorList>
    </citation>
    <scope>NUCLEOTIDE SEQUENCE [LARGE SCALE GENOMIC DNA]</scope>
    <source>
        <strain evidence="1 2">HF-1101</strain>
    </source>
</reference>
<accession>A0A6L7IQT1</accession>